<evidence type="ECO:0008006" key="4">
    <source>
        <dbReference type="Google" id="ProtNLM"/>
    </source>
</evidence>
<name>A0ABR1QZX6_9PEZI</name>
<feature type="chain" id="PRO_5045163655" description="SMB domain-containing protein" evidence="1">
    <location>
        <begin position="20"/>
        <end position="75"/>
    </location>
</feature>
<evidence type="ECO:0000256" key="1">
    <source>
        <dbReference type="SAM" id="SignalP"/>
    </source>
</evidence>
<feature type="signal peptide" evidence="1">
    <location>
        <begin position="1"/>
        <end position="19"/>
    </location>
</feature>
<keyword evidence="1" id="KW-0732">Signal</keyword>
<protein>
    <recommendedName>
        <fullName evidence="4">SMB domain-containing protein</fullName>
    </recommendedName>
</protein>
<dbReference type="Proteomes" id="UP001396898">
    <property type="component" value="Unassembled WGS sequence"/>
</dbReference>
<evidence type="ECO:0000313" key="2">
    <source>
        <dbReference type="EMBL" id="KAK7994294.1"/>
    </source>
</evidence>
<proteinExistence type="predicted"/>
<keyword evidence="3" id="KW-1185">Reference proteome</keyword>
<evidence type="ECO:0000313" key="3">
    <source>
        <dbReference type="Proteomes" id="UP001396898"/>
    </source>
</evidence>
<dbReference type="EMBL" id="JAQQWI010000024">
    <property type="protein sequence ID" value="KAK7994294.1"/>
    <property type="molecule type" value="Genomic_DNA"/>
</dbReference>
<reference evidence="2 3" key="1">
    <citation type="submission" date="2023-01" db="EMBL/GenBank/DDBJ databases">
        <title>Analysis of 21 Apiospora genomes using comparative genomics revels a genus with tremendous synthesis potential of carbohydrate active enzymes and secondary metabolites.</title>
        <authorList>
            <person name="Sorensen T."/>
        </authorList>
    </citation>
    <scope>NUCLEOTIDE SEQUENCE [LARGE SCALE GENOMIC DNA]</scope>
    <source>
        <strain evidence="2 3">CBS 20057</strain>
    </source>
</reference>
<sequence>MLPLKLIVAITGLTGFAAAGPVAGHGNAVKMRDNGFASVPGMLEKRCTECECPGFEGACCCRFSDCCCDADDYSC</sequence>
<comment type="caution">
    <text evidence="2">The sequence shown here is derived from an EMBL/GenBank/DDBJ whole genome shotgun (WGS) entry which is preliminary data.</text>
</comment>
<accession>A0ABR1QZX6</accession>
<organism evidence="2 3">
    <name type="scientific">Apiospora marii</name>
    <dbReference type="NCBI Taxonomy" id="335849"/>
    <lineage>
        <taxon>Eukaryota</taxon>
        <taxon>Fungi</taxon>
        <taxon>Dikarya</taxon>
        <taxon>Ascomycota</taxon>
        <taxon>Pezizomycotina</taxon>
        <taxon>Sordariomycetes</taxon>
        <taxon>Xylariomycetidae</taxon>
        <taxon>Amphisphaeriales</taxon>
        <taxon>Apiosporaceae</taxon>
        <taxon>Apiospora</taxon>
    </lineage>
</organism>
<gene>
    <name evidence="2" type="ORF">PG991_015882</name>
</gene>